<proteinExistence type="predicted"/>
<name>A0A1H1K2X1_9BURK</name>
<dbReference type="Proteomes" id="UP000199365">
    <property type="component" value="Unassembled WGS sequence"/>
</dbReference>
<organism evidence="1 2">
    <name type="scientific">Paraburkholderia tuberum</name>
    <dbReference type="NCBI Taxonomy" id="157910"/>
    <lineage>
        <taxon>Bacteria</taxon>
        <taxon>Pseudomonadati</taxon>
        <taxon>Pseudomonadota</taxon>
        <taxon>Betaproteobacteria</taxon>
        <taxon>Burkholderiales</taxon>
        <taxon>Burkholderiaceae</taxon>
        <taxon>Paraburkholderia</taxon>
    </lineage>
</organism>
<accession>A0A1H1K2X1</accession>
<dbReference type="AlphaFoldDB" id="A0A1H1K2X1"/>
<protein>
    <submittedName>
        <fullName evidence="1">Uncharacterized protein</fullName>
    </submittedName>
</protein>
<reference evidence="2" key="1">
    <citation type="submission" date="2016-10" db="EMBL/GenBank/DDBJ databases">
        <authorList>
            <person name="Varghese N."/>
            <person name="Submissions S."/>
        </authorList>
    </citation>
    <scope>NUCLEOTIDE SEQUENCE [LARGE SCALE GENOMIC DNA]</scope>
    <source>
        <strain evidence="2">DUS833</strain>
    </source>
</reference>
<sequence>MVPCCTIGPRQLTVRHDDFTFPAPHLDIRERRHGHFFWQSVRKSIYLHIESPRMFDADRWFHFALPAGAPRAGNDDLAQGMEEARAAWLQHAPSMLLSFQSYELRDVLGRSDNRFDMRRMDDHEVAKALYNEVQNGGRQTRDVATALGLNKNQAQQLHREIGGQRLGYHEIMERAKDMFNLW</sequence>
<gene>
    <name evidence="1" type="ORF">SAMN05445850_6435</name>
</gene>
<dbReference type="EMBL" id="FNKX01000002">
    <property type="protein sequence ID" value="SDR56631.1"/>
    <property type="molecule type" value="Genomic_DNA"/>
</dbReference>
<evidence type="ECO:0000313" key="2">
    <source>
        <dbReference type="Proteomes" id="UP000199365"/>
    </source>
</evidence>
<evidence type="ECO:0000313" key="1">
    <source>
        <dbReference type="EMBL" id="SDR56631.1"/>
    </source>
</evidence>
<dbReference type="STRING" id="157910.SAMN05445850_6435"/>
<keyword evidence="2" id="KW-1185">Reference proteome</keyword>